<protein>
    <recommendedName>
        <fullName evidence="4">PH domain-containing protein</fullName>
    </recommendedName>
</protein>
<feature type="transmembrane region" description="Helical" evidence="1">
    <location>
        <begin position="21"/>
        <end position="42"/>
    </location>
</feature>
<organism evidence="2 3">
    <name type="scientific">Sphingoaurantiacus capsulatus</name>
    <dbReference type="NCBI Taxonomy" id="1771310"/>
    <lineage>
        <taxon>Bacteria</taxon>
        <taxon>Pseudomonadati</taxon>
        <taxon>Pseudomonadota</taxon>
        <taxon>Alphaproteobacteria</taxon>
        <taxon>Sphingomonadales</taxon>
        <taxon>Sphingosinicellaceae</taxon>
        <taxon>Sphingoaurantiacus</taxon>
    </lineage>
</organism>
<feature type="transmembrane region" description="Helical" evidence="1">
    <location>
        <begin position="54"/>
        <end position="73"/>
    </location>
</feature>
<dbReference type="Proteomes" id="UP001595615">
    <property type="component" value="Unassembled WGS sequence"/>
</dbReference>
<name>A0ABV7XCA9_9SPHN</name>
<reference evidence="3" key="1">
    <citation type="journal article" date="2019" name="Int. J. Syst. Evol. Microbiol.">
        <title>The Global Catalogue of Microorganisms (GCM) 10K type strain sequencing project: providing services to taxonomists for standard genome sequencing and annotation.</title>
        <authorList>
            <consortium name="The Broad Institute Genomics Platform"/>
            <consortium name="The Broad Institute Genome Sequencing Center for Infectious Disease"/>
            <person name="Wu L."/>
            <person name="Ma J."/>
        </authorList>
    </citation>
    <scope>NUCLEOTIDE SEQUENCE [LARGE SCALE GENOMIC DNA]</scope>
    <source>
        <strain evidence="3">KCTC 42644</strain>
    </source>
</reference>
<evidence type="ECO:0000256" key="1">
    <source>
        <dbReference type="SAM" id="Phobius"/>
    </source>
</evidence>
<gene>
    <name evidence="2" type="ORF">ACFOMD_13235</name>
</gene>
<sequence length="175" mass="19691">MTGQRFAWRPVFGADAAWSAFWIFAVPFGMSAWFLFLCEWLGFPLPEGTNKWMVIPLLLIFLPLQVGVVRSLLDPRERLVVDAEGVLWRPWSESVIPWSAIQRVTHTTAVGQDYVGLWLDDPKRHGATGLKRFLSWHSKHGDVPIHMKPSGATVPQLYAAIATFRPDLVPADGGR</sequence>
<evidence type="ECO:0000313" key="2">
    <source>
        <dbReference type="EMBL" id="MFC3713541.1"/>
    </source>
</evidence>
<dbReference type="EMBL" id="JBHRXV010000011">
    <property type="protein sequence ID" value="MFC3713541.1"/>
    <property type="molecule type" value="Genomic_DNA"/>
</dbReference>
<keyword evidence="1" id="KW-0472">Membrane</keyword>
<keyword evidence="3" id="KW-1185">Reference proteome</keyword>
<evidence type="ECO:0008006" key="4">
    <source>
        <dbReference type="Google" id="ProtNLM"/>
    </source>
</evidence>
<evidence type="ECO:0000313" key="3">
    <source>
        <dbReference type="Proteomes" id="UP001595615"/>
    </source>
</evidence>
<keyword evidence="1" id="KW-1133">Transmembrane helix</keyword>
<accession>A0ABV7XCA9</accession>
<keyword evidence="1" id="KW-0812">Transmembrane</keyword>
<dbReference type="RefSeq" id="WP_380862135.1">
    <property type="nucleotide sequence ID" value="NZ_JBHRXV010000011.1"/>
</dbReference>
<proteinExistence type="predicted"/>
<comment type="caution">
    <text evidence="2">The sequence shown here is derived from an EMBL/GenBank/DDBJ whole genome shotgun (WGS) entry which is preliminary data.</text>
</comment>